<dbReference type="InterPro" id="IPR028082">
    <property type="entry name" value="Peripla_BP_I"/>
</dbReference>
<dbReference type="SUPFAM" id="SSF53822">
    <property type="entry name" value="Periplasmic binding protein-like I"/>
    <property type="match status" value="1"/>
</dbReference>
<comment type="caution">
    <text evidence="5">The sequence shown here is derived from an EMBL/GenBank/DDBJ whole genome shotgun (WGS) entry which is preliminary data.</text>
</comment>
<reference evidence="6" key="1">
    <citation type="submission" date="2018-06" db="EMBL/GenBank/DDBJ databases">
        <authorList>
            <person name="Khan S.A."/>
        </authorList>
    </citation>
    <scope>NUCLEOTIDE SEQUENCE [LARGE SCALE GENOMIC DNA]</scope>
    <source>
        <strain evidence="6">DB-1506</strain>
    </source>
</reference>
<evidence type="ECO:0000259" key="4">
    <source>
        <dbReference type="Pfam" id="PF13458"/>
    </source>
</evidence>
<dbReference type="RefSeq" id="WP_111470228.1">
    <property type="nucleotide sequence ID" value="NZ_QLIX01000008.1"/>
</dbReference>
<dbReference type="OrthoDB" id="7237299at2"/>
<dbReference type="AlphaFoldDB" id="A0A327M8G0"/>
<keyword evidence="6" id="KW-1185">Reference proteome</keyword>
<dbReference type="InterPro" id="IPR051010">
    <property type="entry name" value="BCAA_transport"/>
</dbReference>
<name>A0A327M8G0_9PROT</name>
<keyword evidence="3" id="KW-0029">Amino-acid transport</keyword>
<dbReference type="EMBL" id="QLIX01000008">
    <property type="protein sequence ID" value="RAI58612.1"/>
    <property type="molecule type" value="Genomic_DNA"/>
</dbReference>
<evidence type="ECO:0000256" key="3">
    <source>
        <dbReference type="ARBA" id="ARBA00022970"/>
    </source>
</evidence>
<dbReference type="PANTHER" id="PTHR30483">
    <property type="entry name" value="LEUCINE-SPECIFIC-BINDING PROTEIN"/>
    <property type="match status" value="1"/>
</dbReference>
<sequence>MTLDRRGLLTAAAVACLPAGPMARAQTARDTTIRLGALTDMSGPYRDVEGPTGTACVRQAVAEFTAANPGAVVEVVVADHQNKPDVASSIVREWFDRGGVDAICQVGNTAVALAANTVAKEKDKVHLNSGALSSVLTGAQCSPNLVHGPLDTWAMSHATATAVVGDGGESWFFLAADYAYGHALRDDAARFVQAAGGRVLGSVAHPFPGTTDFASFLLQAQASRAKVVALANSGSDLINCLKQAKEFGVTRRGTRLVGLGAFITDVAAVGLPVAQGLLLTESFYWDLTERTRAFHTRLKPQLAAGVIPNTLHAGAYALVRHYLTTARGMGFAEAKRSGQATVAAMKARPTDDDAFGAGRIREDGQMIVPVHLFQSKAPEESRGAGDLFRLVSTIPAAEAFRPLSEGGCPMIRT</sequence>
<accession>A0A327M8G0</accession>
<organism evidence="5 6">
    <name type="scientific">Roseicella frigidaeris</name>
    <dbReference type="NCBI Taxonomy" id="2230885"/>
    <lineage>
        <taxon>Bacteria</taxon>
        <taxon>Pseudomonadati</taxon>
        <taxon>Pseudomonadota</taxon>
        <taxon>Alphaproteobacteria</taxon>
        <taxon>Acetobacterales</taxon>
        <taxon>Roseomonadaceae</taxon>
        <taxon>Roseicella</taxon>
    </lineage>
</organism>
<evidence type="ECO:0000256" key="2">
    <source>
        <dbReference type="ARBA" id="ARBA00022729"/>
    </source>
</evidence>
<evidence type="ECO:0000256" key="1">
    <source>
        <dbReference type="ARBA" id="ARBA00010062"/>
    </source>
</evidence>
<dbReference type="CDD" id="cd06327">
    <property type="entry name" value="PBP1_SBP-like"/>
    <property type="match status" value="1"/>
</dbReference>
<dbReference type="PANTHER" id="PTHR30483:SF6">
    <property type="entry name" value="PERIPLASMIC BINDING PROTEIN OF ABC TRANSPORTER FOR NATURAL AMINO ACIDS"/>
    <property type="match status" value="1"/>
</dbReference>
<feature type="domain" description="Leucine-binding protein" evidence="4">
    <location>
        <begin position="32"/>
        <end position="376"/>
    </location>
</feature>
<evidence type="ECO:0000313" key="5">
    <source>
        <dbReference type="EMBL" id="RAI58612.1"/>
    </source>
</evidence>
<dbReference type="GO" id="GO:0006865">
    <property type="term" value="P:amino acid transport"/>
    <property type="evidence" value="ECO:0007669"/>
    <property type="project" value="UniProtKB-KW"/>
</dbReference>
<dbReference type="InterPro" id="IPR028081">
    <property type="entry name" value="Leu-bd"/>
</dbReference>
<evidence type="ECO:0000313" key="6">
    <source>
        <dbReference type="Proteomes" id="UP000249065"/>
    </source>
</evidence>
<comment type="similarity">
    <text evidence="1">Belongs to the leucine-binding protein family.</text>
</comment>
<proteinExistence type="inferred from homology"/>
<keyword evidence="3" id="KW-0813">Transport</keyword>
<dbReference type="Gene3D" id="3.40.50.2300">
    <property type="match status" value="2"/>
</dbReference>
<keyword evidence="2" id="KW-0732">Signal</keyword>
<dbReference type="Proteomes" id="UP000249065">
    <property type="component" value="Unassembled WGS sequence"/>
</dbReference>
<gene>
    <name evidence="5" type="ORF">DOO78_13050</name>
</gene>
<dbReference type="Pfam" id="PF13458">
    <property type="entry name" value="Peripla_BP_6"/>
    <property type="match status" value="1"/>
</dbReference>
<protein>
    <submittedName>
        <fullName evidence="5">ABC transporter permease</fullName>
    </submittedName>
</protein>